<feature type="chain" id="PRO_5043545467" evidence="2">
    <location>
        <begin position="32"/>
        <end position="1506"/>
    </location>
</feature>
<feature type="compositionally biased region" description="Basic and acidic residues" evidence="1">
    <location>
        <begin position="192"/>
        <end position="215"/>
    </location>
</feature>
<feature type="compositionally biased region" description="Basic and acidic residues" evidence="1">
    <location>
        <begin position="730"/>
        <end position="739"/>
    </location>
</feature>
<dbReference type="OMA" id="NGAYEQG"/>
<dbReference type="EnsemblMetazoa" id="RPRC013632-RA">
    <property type="protein sequence ID" value="RPRC013632-PA"/>
    <property type="gene ID" value="RPRC013632"/>
</dbReference>
<feature type="region of interest" description="Disordered" evidence="1">
    <location>
        <begin position="840"/>
        <end position="861"/>
    </location>
</feature>
<evidence type="ECO:0000313" key="3">
    <source>
        <dbReference type="EnsemblMetazoa" id="RPRC013632-PA"/>
    </source>
</evidence>
<keyword evidence="4" id="KW-1185">Reference proteome</keyword>
<dbReference type="VEuPathDB" id="VectorBase:RPRC013632"/>
<feature type="region of interest" description="Disordered" evidence="1">
    <location>
        <begin position="652"/>
        <end position="697"/>
    </location>
</feature>
<organism evidence="3 4">
    <name type="scientific">Rhodnius prolixus</name>
    <name type="common">Triatomid bug</name>
    <dbReference type="NCBI Taxonomy" id="13249"/>
    <lineage>
        <taxon>Eukaryota</taxon>
        <taxon>Metazoa</taxon>
        <taxon>Ecdysozoa</taxon>
        <taxon>Arthropoda</taxon>
        <taxon>Hexapoda</taxon>
        <taxon>Insecta</taxon>
        <taxon>Pterygota</taxon>
        <taxon>Neoptera</taxon>
        <taxon>Paraneoptera</taxon>
        <taxon>Hemiptera</taxon>
        <taxon>Heteroptera</taxon>
        <taxon>Panheteroptera</taxon>
        <taxon>Cimicomorpha</taxon>
        <taxon>Reduviidae</taxon>
        <taxon>Triatominae</taxon>
        <taxon>Rhodnius</taxon>
    </lineage>
</organism>
<feature type="signal peptide" evidence="2">
    <location>
        <begin position="1"/>
        <end position="31"/>
    </location>
</feature>
<feature type="compositionally biased region" description="Basic and acidic residues" evidence="1">
    <location>
        <begin position="1131"/>
        <end position="1141"/>
    </location>
</feature>
<dbReference type="Proteomes" id="UP000015103">
    <property type="component" value="Unassembled WGS sequence"/>
</dbReference>
<keyword evidence="2" id="KW-0732">Signal</keyword>
<evidence type="ECO:0000256" key="2">
    <source>
        <dbReference type="SAM" id="SignalP"/>
    </source>
</evidence>
<feature type="region of interest" description="Disordered" evidence="1">
    <location>
        <begin position="730"/>
        <end position="755"/>
    </location>
</feature>
<feature type="region of interest" description="Disordered" evidence="1">
    <location>
        <begin position="1131"/>
        <end position="1162"/>
    </location>
</feature>
<accession>T1IBG2</accession>
<name>T1IBG2_RHOPR</name>
<dbReference type="PROSITE" id="PS51257">
    <property type="entry name" value="PROKAR_LIPOPROTEIN"/>
    <property type="match status" value="1"/>
</dbReference>
<feature type="region of interest" description="Disordered" evidence="1">
    <location>
        <begin position="576"/>
        <end position="595"/>
    </location>
</feature>
<dbReference type="HOGENOM" id="CLU_248438_0_0_1"/>
<dbReference type="STRING" id="13249.T1IBG2"/>
<feature type="region of interest" description="Disordered" evidence="1">
    <location>
        <begin position="1178"/>
        <end position="1251"/>
    </location>
</feature>
<sequence length="1506" mass="176582">MRKTRLVILPGARCLHQLGFLLLFLACPTIAFKGQENRDVQPYCRLLTLKQNWLPNDTGERIGCEKNDKDVAFGFWKMNTGNDSCFPNDITETKYLGMTCKITSELENFKKFGTNPKSNNAIVMQILDNKQIKDSSSESDKRLQSVQKKIMRSDDEQGTFRVNKLRTRIETIRLERNIREKSFERRNVAARRNDRYERNSERQRYRTFVSEREHPSLANKRRERKNNRIPESKNNLAYVTSGRSKSQDRFMVQNSLSISSLQRHAAESAREIDSTRSARMDFENRKSSTHQSSTMQRTEERNFQTRERTLLFRRRFEDRRSVAKEATYTRIQRKSSEARRILTGEQLFTRFEQISVEDKRILSREIALTRSKRSVSEKSTLAREPASTRSYRSIFENRRSLSREIDLTRSRQTKSNDRRSSAKEEILARAERRVFVDSKRLSREDSIIRSQRSVSENGRRLNPEISLTWAKLSIPDDRRSLTRERALTQSQRSVSEDRRSLSRAKTLISSHRNNFENRRFLIGVAENVRSERSSTEDRRSLVRGTASSLLQQRVSENRRSLTREVESIRLSEQKMRSTRKTTVLPTRRSVSEDRSSLTREVESIRLSELKMRSTRMTTVLPTRRSVSEDRRSLTREVESIRLSEQKMRLTRKTTVLPTRRSVSEDKKSSTREFARFQRSSENRRSLSRRAEDTHSRRSLFEERKSLTREAEFTGISEYRSLTRRTAATLSERRVSEGRRSLPGVPEFTRSQRISENRKSISRRTVAILPQKSDIENKMSLKEREEFKHFQRISDQPLSERVSPDDYSLSRKTALTHSQRRIFNNKNRLLRETVLTRFHRSISEDGSSEESRSTQWNSEDRRRTEIRYSTSIRLHPAKWVNRRILVREVAVPGTIERQFNERVTEVKGTEVFRSERLSRKSLTNEIPLQKNSVGRKIVTRERSIKQMKATFDSQRRLTIGRSLRRTELRNSEENGIRARDLKFRRSEERLERNLVRQVLNKREMQKTTEYGSSGIREAISSRSERGFEDRRSLTRGILGNIENIRNLDQETSLMPSHRTRSANRSLGKKMPLVQEIRRNTADTRTMARETPLKRSNQRNKVGNLARQIEEIQRNSEDRRGLPLQPSVKRFEETRSLSRESVRKMRTSTISVGRKTTMPQSEQRFDEGRNLARNLITTRATQRQSAVTMSPTSGTPISRSQRRMSEARTNSISTRIIQRNSEERNILTTDTLHSQSQRSKSEERRRNLVSSRRSGFKDMNSLYREISFKRSLFRKFALEVPTSFTDMSSIERKDGNSLKYSMNLRNDIYLNSRTLRNNRRTFSRLSNVQSIDNSRRMLPVETASIRSIRPQEGNIAVRMTVKDSLNKFSPEEEPPFRPETMYRDIKRRQSTFNVKFNSKISNNKPMNHLLNNYSIFNQLLANVNVLGVSLFGGLEFMSKLLKPQISNKFMEDYIVVENADNGIFGTIQDDVKRLWNNQRFTKDYLPGAITGGILCANLFLNVNKRGIY</sequence>
<feature type="region of interest" description="Disordered" evidence="1">
    <location>
        <begin position="192"/>
        <end position="230"/>
    </location>
</feature>
<proteinExistence type="predicted"/>
<reference evidence="3" key="1">
    <citation type="submission" date="2015-05" db="UniProtKB">
        <authorList>
            <consortium name="EnsemblMetazoa"/>
        </authorList>
    </citation>
    <scope>IDENTIFICATION</scope>
</reference>
<feature type="region of interest" description="Disordered" evidence="1">
    <location>
        <begin position="1005"/>
        <end position="1026"/>
    </location>
</feature>
<dbReference type="InParanoid" id="T1IBG2"/>
<protein>
    <submittedName>
        <fullName evidence="3">Uncharacterized protein</fullName>
    </submittedName>
</protein>
<dbReference type="EMBL" id="ACPB03005681">
    <property type="status" value="NOT_ANNOTATED_CDS"/>
    <property type="molecule type" value="Genomic_DNA"/>
</dbReference>
<feature type="compositionally biased region" description="Basic and acidic residues" evidence="1">
    <location>
        <begin position="661"/>
        <end position="697"/>
    </location>
</feature>
<evidence type="ECO:0000256" key="1">
    <source>
        <dbReference type="SAM" id="MobiDB-lite"/>
    </source>
</evidence>
<evidence type="ECO:0000313" key="4">
    <source>
        <dbReference type="Proteomes" id="UP000015103"/>
    </source>
</evidence>
<feature type="compositionally biased region" description="Polar residues" evidence="1">
    <location>
        <begin position="1205"/>
        <end position="1217"/>
    </location>
</feature>
<feature type="region of interest" description="Disordered" evidence="1">
    <location>
        <begin position="268"/>
        <end position="302"/>
    </location>
</feature>
<feature type="compositionally biased region" description="Polar residues" evidence="1">
    <location>
        <begin position="1178"/>
        <end position="1197"/>
    </location>
</feature>
<feature type="compositionally biased region" description="Basic and acidic residues" evidence="1">
    <location>
        <begin position="268"/>
        <end position="286"/>
    </location>
</feature>